<dbReference type="AlphaFoldDB" id="A0A1B6IA67"/>
<name>A0A1B6IA67_9HEMI</name>
<protein>
    <submittedName>
        <fullName evidence="1">Uncharacterized protein</fullName>
    </submittedName>
</protein>
<sequence>EIESIAGNRNCPVLPLHHLPRHLYTNHGLPMNKRGKSRVAEMIVKIINKNNNLNKTHSTLNTPCPSLLPIEGGISVVEADMREVFEEVKNTSSIAFSVIRFSYVSRSGCDF</sequence>
<organism evidence="1">
    <name type="scientific">Homalodisca liturata</name>
    <dbReference type="NCBI Taxonomy" id="320908"/>
    <lineage>
        <taxon>Eukaryota</taxon>
        <taxon>Metazoa</taxon>
        <taxon>Ecdysozoa</taxon>
        <taxon>Arthropoda</taxon>
        <taxon>Hexapoda</taxon>
        <taxon>Insecta</taxon>
        <taxon>Pterygota</taxon>
        <taxon>Neoptera</taxon>
        <taxon>Paraneoptera</taxon>
        <taxon>Hemiptera</taxon>
        <taxon>Auchenorrhyncha</taxon>
        <taxon>Membracoidea</taxon>
        <taxon>Cicadellidae</taxon>
        <taxon>Cicadellinae</taxon>
        <taxon>Proconiini</taxon>
        <taxon>Homalodisca</taxon>
    </lineage>
</organism>
<accession>A0A1B6IA67</accession>
<gene>
    <name evidence="1" type="ORF">g.59074</name>
</gene>
<reference evidence="1" key="1">
    <citation type="submission" date="2015-11" db="EMBL/GenBank/DDBJ databases">
        <title>De novo transcriptome assembly of four potential Pierce s Disease insect vectors from Arizona vineyards.</title>
        <authorList>
            <person name="Tassone E.E."/>
        </authorList>
    </citation>
    <scope>NUCLEOTIDE SEQUENCE</scope>
</reference>
<proteinExistence type="predicted"/>
<evidence type="ECO:0000313" key="1">
    <source>
        <dbReference type="EMBL" id="JAS83783.1"/>
    </source>
</evidence>
<feature type="non-terminal residue" evidence="1">
    <location>
        <position position="1"/>
    </location>
</feature>
<dbReference type="EMBL" id="GECU01023923">
    <property type="protein sequence ID" value="JAS83783.1"/>
    <property type="molecule type" value="Transcribed_RNA"/>
</dbReference>